<proteinExistence type="predicted"/>
<reference evidence="1" key="2">
    <citation type="submission" date="2021-10" db="EMBL/GenBank/DDBJ databases">
        <authorList>
            <person name="Piombo E."/>
        </authorList>
    </citation>
    <scope>NUCLEOTIDE SEQUENCE</scope>
</reference>
<keyword evidence="2" id="KW-1185">Reference proteome</keyword>
<dbReference type="Proteomes" id="UP000836387">
    <property type="component" value="Unassembled WGS sequence"/>
</dbReference>
<organism evidence="1 2">
    <name type="scientific">Clonostachys rosea f. rosea IK726</name>
    <dbReference type="NCBI Taxonomy" id="1349383"/>
    <lineage>
        <taxon>Eukaryota</taxon>
        <taxon>Fungi</taxon>
        <taxon>Dikarya</taxon>
        <taxon>Ascomycota</taxon>
        <taxon>Pezizomycotina</taxon>
        <taxon>Sordariomycetes</taxon>
        <taxon>Hypocreomycetidae</taxon>
        <taxon>Hypocreales</taxon>
        <taxon>Bionectriaceae</taxon>
        <taxon>Clonostachys</taxon>
    </lineage>
</organism>
<protein>
    <submittedName>
        <fullName evidence="1">Uncharacterized protein</fullName>
    </submittedName>
</protein>
<evidence type="ECO:0000313" key="2">
    <source>
        <dbReference type="Proteomes" id="UP000836387"/>
    </source>
</evidence>
<reference evidence="1" key="1">
    <citation type="submission" date="2020-04" db="EMBL/GenBank/DDBJ databases">
        <authorList>
            <person name="Broberg M."/>
        </authorList>
    </citation>
    <scope>NUCLEOTIDE SEQUENCE</scope>
</reference>
<evidence type="ECO:0000313" key="1">
    <source>
        <dbReference type="EMBL" id="CAG9943363.1"/>
    </source>
</evidence>
<comment type="caution">
    <text evidence="1">The sequence shown here is derived from an EMBL/GenBank/DDBJ whole genome shotgun (WGS) entry which is preliminary data.</text>
</comment>
<accession>A0ACA9TR18</accession>
<sequence length="129" mass="14833">MTTTDMVKAHPRLMNSSMSLTQFQLDVRHVPGKMNVLSDALSRLPTREEDETNEDVSELDEVRSNCWFASHIMGISEETKAKFAQGYKSDKRIKRVIATLEEREDGEYMTDMRAKSNRIKGLECFRTSP</sequence>
<gene>
    <name evidence="1" type="ORF">CRV2_00000520</name>
</gene>
<dbReference type="EMBL" id="CADEHS020000007">
    <property type="protein sequence ID" value="CAG9943363.1"/>
    <property type="molecule type" value="Genomic_DNA"/>
</dbReference>
<name>A0ACA9TR18_BIOOC</name>